<keyword evidence="2" id="KW-1185">Reference proteome</keyword>
<organism evidence="1 2">
    <name type="scientific">Erythrobacter longus</name>
    <dbReference type="NCBI Taxonomy" id="1044"/>
    <lineage>
        <taxon>Bacteria</taxon>
        <taxon>Pseudomonadati</taxon>
        <taxon>Pseudomonadota</taxon>
        <taxon>Alphaproteobacteria</taxon>
        <taxon>Sphingomonadales</taxon>
        <taxon>Erythrobacteraceae</taxon>
        <taxon>Erythrobacter/Porphyrobacter group</taxon>
        <taxon>Erythrobacter</taxon>
    </lineage>
</organism>
<protein>
    <submittedName>
        <fullName evidence="1">Uncharacterized protein</fullName>
    </submittedName>
</protein>
<dbReference type="STRING" id="1044.EH31_00225"/>
<dbReference type="AlphaFoldDB" id="A0A074MZU8"/>
<accession>A0A074MZU8</accession>
<name>A0A074MZU8_ERYLO</name>
<proteinExistence type="predicted"/>
<comment type="caution">
    <text evidence="1">The sequence shown here is derived from an EMBL/GenBank/DDBJ whole genome shotgun (WGS) entry which is preliminary data.</text>
</comment>
<dbReference type="Proteomes" id="UP000027647">
    <property type="component" value="Unassembled WGS sequence"/>
</dbReference>
<dbReference type="EMBL" id="JMIW01000001">
    <property type="protein sequence ID" value="KEO91122.1"/>
    <property type="molecule type" value="Genomic_DNA"/>
</dbReference>
<reference evidence="1 2" key="1">
    <citation type="submission" date="2014-04" db="EMBL/GenBank/DDBJ databases">
        <title>A comprehensive comparison of genomes of Erythrobacter spp. strains.</title>
        <authorList>
            <person name="Zheng Q."/>
        </authorList>
    </citation>
    <scope>NUCLEOTIDE SEQUENCE [LARGE SCALE GENOMIC DNA]</scope>
    <source>
        <strain evidence="1 2">DSM 6997</strain>
    </source>
</reference>
<dbReference type="RefSeq" id="WP_034957370.1">
    <property type="nucleotide sequence ID" value="NZ_JMIW01000001.1"/>
</dbReference>
<dbReference type="OrthoDB" id="9902879at2"/>
<evidence type="ECO:0000313" key="1">
    <source>
        <dbReference type="EMBL" id="KEO91122.1"/>
    </source>
</evidence>
<evidence type="ECO:0000313" key="2">
    <source>
        <dbReference type="Proteomes" id="UP000027647"/>
    </source>
</evidence>
<gene>
    <name evidence="1" type="ORF">EH31_00225</name>
</gene>
<sequence>MPTKVDFKRTVRDHAKLEGEAVISIGTTTFTGDGDRLFLNFKDVGILFSHEDAEDFLKAAMAAYLRLGYGGDSGTSQ</sequence>